<keyword evidence="13" id="KW-1185">Reference proteome</keyword>
<dbReference type="GO" id="GO:0005524">
    <property type="term" value="F:ATP binding"/>
    <property type="evidence" value="ECO:0007669"/>
    <property type="project" value="UniProtKB-KW"/>
</dbReference>
<dbReference type="InterPro" id="IPR050173">
    <property type="entry name" value="ABC_transporter_C-like"/>
</dbReference>
<keyword evidence="6" id="KW-0067">ATP-binding</keyword>
<dbReference type="GO" id="GO:0005774">
    <property type="term" value="C:vacuolar membrane"/>
    <property type="evidence" value="ECO:0007669"/>
    <property type="project" value="UniProtKB-SubCell"/>
</dbReference>
<evidence type="ECO:0000256" key="2">
    <source>
        <dbReference type="ARBA" id="ARBA00022448"/>
    </source>
</evidence>
<dbReference type="PROSITE" id="PS50929">
    <property type="entry name" value="ABC_TM1F"/>
    <property type="match status" value="1"/>
</dbReference>
<dbReference type="CDD" id="cd03244">
    <property type="entry name" value="ABCC_MRP_domain2"/>
    <property type="match status" value="1"/>
</dbReference>
<evidence type="ECO:0000256" key="7">
    <source>
        <dbReference type="ARBA" id="ARBA00022989"/>
    </source>
</evidence>
<evidence type="ECO:0008006" key="14">
    <source>
        <dbReference type="Google" id="ProtNLM"/>
    </source>
</evidence>
<keyword evidence="4" id="KW-0677">Repeat</keyword>
<comment type="subcellular location">
    <subcellularLocation>
        <location evidence="1">Vacuole membrane</location>
        <topology evidence="1">Multi-pass membrane protein</topology>
    </subcellularLocation>
</comment>
<feature type="transmembrane region" description="Helical" evidence="9">
    <location>
        <begin position="42"/>
        <end position="62"/>
    </location>
</feature>
<dbReference type="InterPro" id="IPR027417">
    <property type="entry name" value="P-loop_NTPase"/>
</dbReference>
<protein>
    <recommendedName>
        <fullName evidence="14">Abc transporter</fullName>
    </recommendedName>
</protein>
<evidence type="ECO:0000256" key="8">
    <source>
        <dbReference type="ARBA" id="ARBA00023136"/>
    </source>
</evidence>
<dbReference type="InterPro" id="IPR003593">
    <property type="entry name" value="AAA+_ATPase"/>
</dbReference>
<organism evidence="12 13">
    <name type="scientific">Amblyomma americanum</name>
    <name type="common">Lone star tick</name>
    <dbReference type="NCBI Taxonomy" id="6943"/>
    <lineage>
        <taxon>Eukaryota</taxon>
        <taxon>Metazoa</taxon>
        <taxon>Ecdysozoa</taxon>
        <taxon>Arthropoda</taxon>
        <taxon>Chelicerata</taxon>
        <taxon>Arachnida</taxon>
        <taxon>Acari</taxon>
        <taxon>Parasitiformes</taxon>
        <taxon>Ixodida</taxon>
        <taxon>Ixodoidea</taxon>
        <taxon>Ixodidae</taxon>
        <taxon>Amblyomminae</taxon>
        <taxon>Amblyomma</taxon>
    </lineage>
</organism>
<evidence type="ECO:0000313" key="13">
    <source>
        <dbReference type="Proteomes" id="UP001321473"/>
    </source>
</evidence>
<feature type="transmembrane region" description="Helical" evidence="9">
    <location>
        <begin position="83"/>
        <end position="105"/>
    </location>
</feature>
<dbReference type="Pfam" id="PF00664">
    <property type="entry name" value="ABC_membrane"/>
    <property type="match status" value="1"/>
</dbReference>
<dbReference type="Proteomes" id="UP001321473">
    <property type="component" value="Unassembled WGS sequence"/>
</dbReference>
<evidence type="ECO:0000256" key="6">
    <source>
        <dbReference type="ARBA" id="ARBA00022840"/>
    </source>
</evidence>
<feature type="domain" description="ABC transmembrane type-1" evidence="11">
    <location>
        <begin position="43"/>
        <end position="332"/>
    </location>
</feature>
<proteinExistence type="predicted"/>
<dbReference type="PANTHER" id="PTHR24223">
    <property type="entry name" value="ATP-BINDING CASSETTE SUB-FAMILY C"/>
    <property type="match status" value="1"/>
</dbReference>
<keyword evidence="5" id="KW-0547">Nucleotide-binding</keyword>
<evidence type="ECO:0000256" key="1">
    <source>
        <dbReference type="ARBA" id="ARBA00004128"/>
    </source>
</evidence>
<keyword evidence="2" id="KW-0813">Transport</keyword>
<accession>A0AAQ4FD63</accession>
<dbReference type="PROSITE" id="PS00211">
    <property type="entry name" value="ABC_TRANSPORTER_1"/>
    <property type="match status" value="1"/>
</dbReference>
<dbReference type="InterPro" id="IPR036640">
    <property type="entry name" value="ABC1_TM_sf"/>
</dbReference>
<dbReference type="GO" id="GO:0140359">
    <property type="term" value="F:ABC-type transporter activity"/>
    <property type="evidence" value="ECO:0007669"/>
    <property type="project" value="InterPro"/>
</dbReference>
<dbReference type="SUPFAM" id="SSF90123">
    <property type="entry name" value="ABC transporter transmembrane region"/>
    <property type="match status" value="1"/>
</dbReference>
<dbReference type="Gene3D" id="3.40.50.300">
    <property type="entry name" value="P-loop containing nucleotide triphosphate hydrolases"/>
    <property type="match status" value="1"/>
</dbReference>
<feature type="domain" description="ABC transporter" evidence="10">
    <location>
        <begin position="383"/>
        <end position="618"/>
    </location>
</feature>
<evidence type="ECO:0000313" key="12">
    <source>
        <dbReference type="EMBL" id="KAK8785139.1"/>
    </source>
</evidence>
<feature type="non-terminal residue" evidence="12">
    <location>
        <position position="1"/>
    </location>
</feature>
<dbReference type="SUPFAM" id="SSF52540">
    <property type="entry name" value="P-loop containing nucleoside triphosphate hydrolases"/>
    <property type="match status" value="1"/>
</dbReference>
<dbReference type="EMBL" id="JARKHS020003874">
    <property type="protein sequence ID" value="KAK8785139.1"/>
    <property type="molecule type" value="Genomic_DNA"/>
</dbReference>
<keyword evidence="7 9" id="KW-1133">Transmembrane helix</keyword>
<feature type="transmembrane region" description="Helical" evidence="9">
    <location>
        <begin position="178"/>
        <end position="196"/>
    </location>
</feature>
<keyword evidence="3 9" id="KW-0812">Transmembrane</keyword>
<dbReference type="SMART" id="SM00382">
    <property type="entry name" value="AAA"/>
    <property type="match status" value="1"/>
</dbReference>
<feature type="transmembrane region" description="Helical" evidence="9">
    <location>
        <begin position="265"/>
        <end position="287"/>
    </location>
</feature>
<evidence type="ECO:0000256" key="3">
    <source>
        <dbReference type="ARBA" id="ARBA00022692"/>
    </source>
</evidence>
<evidence type="ECO:0000256" key="9">
    <source>
        <dbReference type="SAM" id="Phobius"/>
    </source>
</evidence>
<gene>
    <name evidence="12" type="ORF">V5799_008496</name>
</gene>
<dbReference type="GO" id="GO:0016887">
    <property type="term" value="F:ATP hydrolysis activity"/>
    <property type="evidence" value="ECO:0007669"/>
    <property type="project" value="InterPro"/>
</dbReference>
<evidence type="ECO:0000259" key="11">
    <source>
        <dbReference type="PROSITE" id="PS50929"/>
    </source>
</evidence>
<feature type="transmembrane region" description="Helical" evidence="9">
    <location>
        <begin position="307"/>
        <end position="328"/>
    </location>
</feature>
<name>A0AAQ4FD63_AMBAM</name>
<dbReference type="InterPro" id="IPR003439">
    <property type="entry name" value="ABC_transporter-like_ATP-bd"/>
</dbReference>
<dbReference type="InterPro" id="IPR017871">
    <property type="entry name" value="ABC_transporter-like_CS"/>
</dbReference>
<dbReference type="Pfam" id="PF00005">
    <property type="entry name" value="ABC_tran"/>
    <property type="match status" value="1"/>
</dbReference>
<reference evidence="12 13" key="1">
    <citation type="journal article" date="2023" name="Arcadia Sci">
        <title>De novo assembly of a long-read Amblyomma americanum tick genome.</title>
        <authorList>
            <person name="Chou S."/>
            <person name="Poskanzer K.E."/>
            <person name="Rollins M."/>
            <person name="Thuy-Boun P.S."/>
        </authorList>
    </citation>
    <scope>NUCLEOTIDE SEQUENCE [LARGE SCALE GENOMIC DNA]</scope>
    <source>
        <strain evidence="12">F_SG_1</strain>
        <tissue evidence="12">Salivary glands</tissue>
    </source>
</reference>
<evidence type="ECO:0000256" key="5">
    <source>
        <dbReference type="ARBA" id="ARBA00022741"/>
    </source>
</evidence>
<dbReference type="InterPro" id="IPR011527">
    <property type="entry name" value="ABC1_TM_dom"/>
</dbReference>
<dbReference type="PROSITE" id="PS50893">
    <property type="entry name" value="ABC_TRANSPORTER_2"/>
    <property type="match status" value="1"/>
</dbReference>
<dbReference type="FunFam" id="3.40.50.300:FF:000838">
    <property type="entry name" value="ABC multidrug transporter (Eurofung)"/>
    <property type="match status" value="1"/>
</dbReference>
<dbReference type="Gene3D" id="1.20.1560.10">
    <property type="entry name" value="ABC transporter type 1, transmembrane domain"/>
    <property type="match status" value="1"/>
</dbReference>
<dbReference type="PANTHER" id="PTHR24223:SF443">
    <property type="entry name" value="MULTIDRUG-RESISTANCE LIKE PROTEIN 1, ISOFORM I"/>
    <property type="match status" value="1"/>
</dbReference>
<dbReference type="AlphaFoldDB" id="A0AAQ4FD63"/>
<comment type="caution">
    <text evidence="12">The sequence shown here is derived from an EMBL/GenBank/DDBJ whole genome shotgun (WGS) entry which is preliminary data.</text>
</comment>
<keyword evidence="8 9" id="KW-0472">Membrane</keyword>
<sequence length="641" mass="69132">TSSLRQQDGAAVHRVTQDEIETSSIGSMDLCLSTARMCGPSIAAAVVCMALRAAAVGTYLVWIKQWTDGSRREWSTSTWITGLAIICLSDVLFGCLGALSFAVALRNLSIRLHEEMIRRVLGSPVDFFDATPRGRVLNRLTAELDSIDSRLCMAAKQVTQTFTVGIARIVVTGLQAPAAAILGGLCSAFFLGFIVATTKASNITRRFDSSRTSRVIQHVAETRDTLSVVHSYGVEQHFCRHFYRVVDAAIQALLTLAGIFRSTRFLGGLCGFLVIMCSVAFTMFATGNVQGEITSASALGLTLNSSMGISLLIMGSTSALFFLGHMLVSFERCLEYTRLPSEVDCGTPQIRGSLRKTAASVRDHLSVQASQAVPATWPTEGKIEFHDFNASYKPGILPDVLVGVSFTVEPHEKVGIVGRTGAGKSSLFMAVLRALRASKGSIQIDSVNIASVPLRKLRSVVTLIPQDPCLTRGPLRDVLDPTGSHSDEDVRRVLDQAHLTDFVGGHTEGILLEVGDAGSNLSAGQRQLVCLARALLRRPRVLLLDEATSHMDGDTDRLVQSTLRDSFAHCTVLAIAHRLDTVLDYDKIVVMAGGRVIEFGHTNSLASDPRSEFHALLLAAGLAPLDAAFKSPALRNYSTRM</sequence>
<evidence type="ECO:0000259" key="10">
    <source>
        <dbReference type="PROSITE" id="PS50893"/>
    </source>
</evidence>
<evidence type="ECO:0000256" key="4">
    <source>
        <dbReference type="ARBA" id="ARBA00022737"/>
    </source>
</evidence>